<dbReference type="PANTHER" id="PTHR33960">
    <property type="entry name" value="SIMILAR TO KIAA0825 PROTEIN"/>
    <property type="match status" value="1"/>
</dbReference>
<dbReference type="EMBL" id="JAFIRN010000010">
    <property type="protein sequence ID" value="KAG5841074.1"/>
    <property type="molecule type" value="Genomic_DNA"/>
</dbReference>
<name>A0A9D3M3K4_ANGAN</name>
<gene>
    <name evidence="1" type="ORF">ANANG_G00195730</name>
</gene>
<proteinExistence type="predicted"/>
<protein>
    <submittedName>
        <fullName evidence="1">Uncharacterized protein</fullName>
    </submittedName>
</protein>
<evidence type="ECO:0000313" key="1">
    <source>
        <dbReference type="EMBL" id="KAG5841074.1"/>
    </source>
</evidence>
<reference evidence="1" key="1">
    <citation type="submission" date="2021-01" db="EMBL/GenBank/DDBJ databases">
        <title>A chromosome-scale assembly of European eel, Anguilla anguilla.</title>
        <authorList>
            <person name="Henkel C."/>
            <person name="Jong-Raadsen S.A."/>
            <person name="Dufour S."/>
            <person name="Weltzien F.-A."/>
            <person name="Palstra A.P."/>
            <person name="Pelster B."/>
            <person name="Spaink H.P."/>
            <person name="Van Den Thillart G.E."/>
            <person name="Jansen H."/>
            <person name="Zahm M."/>
            <person name="Klopp C."/>
            <person name="Cedric C."/>
            <person name="Louis A."/>
            <person name="Berthelot C."/>
            <person name="Parey E."/>
            <person name="Roest Crollius H."/>
            <person name="Montfort J."/>
            <person name="Robinson-Rechavi M."/>
            <person name="Bucao C."/>
            <person name="Bouchez O."/>
            <person name="Gislard M."/>
            <person name="Lluch J."/>
            <person name="Milhes M."/>
            <person name="Lampietro C."/>
            <person name="Lopez Roques C."/>
            <person name="Donnadieu C."/>
            <person name="Braasch I."/>
            <person name="Desvignes T."/>
            <person name="Postlethwait J."/>
            <person name="Bobe J."/>
            <person name="Guiguen Y."/>
            <person name="Dirks R."/>
        </authorList>
    </citation>
    <scope>NUCLEOTIDE SEQUENCE</scope>
    <source>
        <strain evidence="1">Tag_6206</strain>
        <tissue evidence="1">Liver</tissue>
    </source>
</reference>
<dbReference type="PANTHER" id="PTHR33960:SF1">
    <property type="entry name" value="SIMILAR TO KIAA0825 PROTEIN"/>
    <property type="match status" value="1"/>
</dbReference>
<comment type="caution">
    <text evidence="1">The sequence shown here is derived from an EMBL/GenBank/DDBJ whole genome shotgun (WGS) entry which is preliminary data.</text>
</comment>
<evidence type="ECO:0000313" key="2">
    <source>
        <dbReference type="Proteomes" id="UP001044222"/>
    </source>
</evidence>
<sequence length="666" mass="72679">MAELDALFPLALACREDPLLDVRASFVEVAGKVTSAVLGRLQERGREVPASAPLRNLPALLATGVYVQQRLGHYAARLKDPARMSLSLLPVQKCQELTEALQEHLTGYCVQACATCVLHDPESHHWGDPKPFYEGERCSFSIQMWHYFLSGLRSDLWALLPPGLAQDILAQVLSQTLEVLVHRYSRACPSYKRTQQIRTDITAILLCVEQLMLGVCSSSRSLVRPGSLDGPWISSAHSLCDQLMNVLVAVTSPLPDLCKHFYRDPSDEPPSPSTETPSCNQGAQWLRHINPSLFSDESLRRGASAGDELEVVGRLRLACSQPDCNYKLLLQALLQSDCVLLQALLRNSRSCAEGGAEDSAEIGRDGDAFLEAAFSVLSTLNCVPKALALAFESYFDERRLWDRLYDLPDPGQAEPTVLRCLRATMTESIDGIVGKIVAMVTSWQASDDRASSLPAQVVPESVLSKVPKEWNYMSQDPKEKEAANGSAKLLLQAVSFVFANLPSAVASLPLPAAAPRDAETLALVAECLRAAAGHQRAGPKPAVLTALQTLEEKRPKWRAAQLQKARKLCSEGAFEPVETGAASERGAGAPELTEQKIGLMVLEICHRAGGGEYLRQIYHIIRLNECRSVEARLWSPAVTAIAETTQTRGAAQFLYPDQSAPSTRPG</sequence>
<dbReference type="AlphaFoldDB" id="A0A9D3M3K4"/>
<keyword evidence="2" id="KW-1185">Reference proteome</keyword>
<organism evidence="1 2">
    <name type="scientific">Anguilla anguilla</name>
    <name type="common">European freshwater eel</name>
    <name type="synonym">Muraena anguilla</name>
    <dbReference type="NCBI Taxonomy" id="7936"/>
    <lineage>
        <taxon>Eukaryota</taxon>
        <taxon>Metazoa</taxon>
        <taxon>Chordata</taxon>
        <taxon>Craniata</taxon>
        <taxon>Vertebrata</taxon>
        <taxon>Euteleostomi</taxon>
        <taxon>Actinopterygii</taxon>
        <taxon>Neopterygii</taxon>
        <taxon>Teleostei</taxon>
        <taxon>Anguilliformes</taxon>
        <taxon>Anguillidae</taxon>
        <taxon>Anguilla</taxon>
    </lineage>
</organism>
<dbReference type="Proteomes" id="UP001044222">
    <property type="component" value="Chromosome 10"/>
</dbReference>
<accession>A0A9D3M3K4</accession>
<dbReference type="Pfam" id="PF14906">
    <property type="entry name" value="DUF4495"/>
    <property type="match status" value="1"/>
</dbReference>
<dbReference type="InterPro" id="IPR027993">
    <property type="entry name" value="DUF4495"/>
</dbReference>